<evidence type="ECO:0000256" key="2">
    <source>
        <dbReference type="ARBA" id="ARBA00022884"/>
    </source>
</evidence>
<feature type="compositionally biased region" description="Basic and acidic residues" evidence="4">
    <location>
        <begin position="236"/>
        <end position="245"/>
    </location>
</feature>
<feature type="domain" description="RRM" evidence="5">
    <location>
        <begin position="153"/>
        <end position="233"/>
    </location>
</feature>
<evidence type="ECO:0000256" key="4">
    <source>
        <dbReference type="SAM" id="MobiDB-lite"/>
    </source>
</evidence>
<dbReference type="Gene3D" id="3.30.70.330">
    <property type="match status" value="2"/>
</dbReference>
<dbReference type="InterPro" id="IPR012677">
    <property type="entry name" value="Nucleotide-bd_a/b_plait_sf"/>
</dbReference>
<protein>
    <recommendedName>
        <fullName evidence="5">RRM domain-containing protein</fullName>
    </recommendedName>
</protein>
<evidence type="ECO:0000256" key="3">
    <source>
        <dbReference type="PROSITE-ProRule" id="PRU00176"/>
    </source>
</evidence>
<feature type="compositionally biased region" description="Gly residues" evidence="4">
    <location>
        <begin position="246"/>
        <end position="260"/>
    </location>
</feature>
<keyword evidence="1" id="KW-0677">Repeat</keyword>
<dbReference type="InterPro" id="IPR000504">
    <property type="entry name" value="RRM_dom"/>
</dbReference>
<gene>
    <name evidence="6" type="ORF">AAND1436_LOCUS49049</name>
</gene>
<evidence type="ECO:0000313" key="6">
    <source>
        <dbReference type="EMBL" id="CAD9544077.1"/>
    </source>
</evidence>
<keyword evidence="2 3" id="KW-0694">RNA-binding</keyword>
<proteinExistence type="predicted"/>
<reference evidence="6" key="1">
    <citation type="submission" date="2021-01" db="EMBL/GenBank/DDBJ databases">
        <authorList>
            <person name="Corre E."/>
            <person name="Pelletier E."/>
            <person name="Niang G."/>
            <person name="Scheremetjew M."/>
            <person name="Finn R."/>
            <person name="Kale V."/>
            <person name="Holt S."/>
            <person name="Cochrane G."/>
            <person name="Meng A."/>
            <person name="Brown T."/>
            <person name="Cohen L."/>
        </authorList>
    </citation>
    <scope>NUCLEOTIDE SEQUENCE</scope>
    <source>
        <strain evidence="6">CCMP2222</strain>
    </source>
</reference>
<dbReference type="PROSITE" id="PS50102">
    <property type="entry name" value="RRM"/>
    <property type="match status" value="2"/>
</dbReference>
<dbReference type="GO" id="GO:0003723">
    <property type="term" value="F:RNA binding"/>
    <property type="evidence" value="ECO:0007669"/>
    <property type="project" value="UniProtKB-UniRule"/>
</dbReference>
<sequence>MAAPSDNLFVADFPAEIDQASVETILGAYGTIVSTKFLPGQEKHAALVRFQSLDEAKWIVENLNGNIPQGLSTPIQVVYARSGSKGAGGFAAGKGAGERFSPYGKGAAPPPLVGGKGKGEVRGKGGETGIKILKKGLQAAGSLPGGKWSNEVGALWIGGLPADTTDLDMYHIFAPFGCIPSNGVRAMLNEDGSCKGFGFVNYIDPQVCEIVIQALNGAQQPDGTLLQVKPKGPSTKGKEGGKDAGKGSGKAKGGKAGGWF</sequence>
<dbReference type="CDD" id="cd00590">
    <property type="entry name" value="RRM_SF"/>
    <property type="match status" value="1"/>
</dbReference>
<dbReference type="SUPFAM" id="SSF54928">
    <property type="entry name" value="RNA-binding domain, RBD"/>
    <property type="match status" value="2"/>
</dbReference>
<dbReference type="EMBL" id="HBGQ01102584">
    <property type="protein sequence ID" value="CAD9544077.1"/>
    <property type="molecule type" value="Transcribed_RNA"/>
</dbReference>
<evidence type="ECO:0000259" key="5">
    <source>
        <dbReference type="PROSITE" id="PS50102"/>
    </source>
</evidence>
<evidence type="ECO:0000256" key="1">
    <source>
        <dbReference type="ARBA" id="ARBA00022737"/>
    </source>
</evidence>
<dbReference type="AlphaFoldDB" id="A0A7S2JCI8"/>
<name>A0A7S2JCI8_9DINO</name>
<dbReference type="Pfam" id="PF00076">
    <property type="entry name" value="RRM_1"/>
    <property type="match status" value="2"/>
</dbReference>
<organism evidence="6">
    <name type="scientific">Alexandrium andersonii</name>
    <dbReference type="NCBI Taxonomy" id="327968"/>
    <lineage>
        <taxon>Eukaryota</taxon>
        <taxon>Sar</taxon>
        <taxon>Alveolata</taxon>
        <taxon>Dinophyceae</taxon>
        <taxon>Gonyaulacales</taxon>
        <taxon>Pyrocystaceae</taxon>
        <taxon>Alexandrium</taxon>
    </lineage>
</organism>
<feature type="region of interest" description="Disordered" evidence="4">
    <location>
        <begin position="222"/>
        <end position="260"/>
    </location>
</feature>
<feature type="domain" description="RRM" evidence="5">
    <location>
        <begin position="6"/>
        <end position="82"/>
    </location>
</feature>
<dbReference type="InterPro" id="IPR035979">
    <property type="entry name" value="RBD_domain_sf"/>
</dbReference>
<accession>A0A7S2JCI8</accession>
<dbReference type="SMART" id="SM00360">
    <property type="entry name" value="RRM"/>
    <property type="match status" value="2"/>
</dbReference>
<dbReference type="PANTHER" id="PTHR24012">
    <property type="entry name" value="RNA BINDING PROTEIN"/>
    <property type="match status" value="1"/>
</dbReference>